<keyword evidence="1" id="KW-1185">Reference proteome</keyword>
<evidence type="ECO:0000313" key="1">
    <source>
        <dbReference type="Proteomes" id="UP000887565"/>
    </source>
</evidence>
<name>A0A915HS46_ROMCU</name>
<dbReference type="AlphaFoldDB" id="A0A915HS46"/>
<accession>A0A915HS46</accession>
<dbReference type="Proteomes" id="UP000887565">
    <property type="component" value="Unplaced"/>
</dbReference>
<evidence type="ECO:0000313" key="2">
    <source>
        <dbReference type="WBParaSite" id="nRc.2.0.1.t04202-RA"/>
    </source>
</evidence>
<proteinExistence type="predicted"/>
<dbReference type="WBParaSite" id="nRc.2.0.1.t04202-RA">
    <property type="protein sequence ID" value="nRc.2.0.1.t04202-RA"/>
    <property type="gene ID" value="nRc.2.0.1.g04202"/>
</dbReference>
<reference evidence="2" key="1">
    <citation type="submission" date="2022-11" db="UniProtKB">
        <authorList>
            <consortium name="WormBaseParasite"/>
        </authorList>
    </citation>
    <scope>IDENTIFICATION</scope>
</reference>
<organism evidence="1 2">
    <name type="scientific">Romanomermis culicivorax</name>
    <name type="common">Nematode worm</name>
    <dbReference type="NCBI Taxonomy" id="13658"/>
    <lineage>
        <taxon>Eukaryota</taxon>
        <taxon>Metazoa</taxon>
        <taxon>Ecdysozoa</taxon>
        <taxon>Nematoda</taxon>
        <taxon>Enoplea</taxon>
        <taxon>Dorylaimia</taxon>
        <taxon>Mermithida</taxon>
        <taxon>Mermithoidea</taxon>
        <taxon>Mermithidae</taxon>
        <taxon>Romanomermis</taxon>
    </lineage>
</organism>
<protein>
    <submittedName>
        <fullName evidence="2">Uncharacterized protein</fullName>
    </submittedName>
</protein>
<sequence>MVIQSKINIEGQPNFDCENPYDGPNVEDKKCFKNLTSRSSFGKQLCLVHPKVLRWITVAQAKLTATVVDNGYCDLSRYSTTCPEFTDEVDVSPIEFNFSEKKPSIILQKIVTQNSLNQQEINDPERIISRQELNASPKIDVTNAQKSIKDEQVTQSLAPEIRRQIFDHKDGTTIGQALDYWWAEKTKLKEKEETLYTCRVEVIAKIRSLHELPSVKQAKNLCEWCSRQRRSRIRPFAMFVAEKAFRTCKECKMRFYSRYGCFTVASNQWIELPRIFDEGIDVVSAYRKLIELNSCSNYIKRDMNFNRNIEFDRDKLYKIDGFR</sequence>